<comment type="caution">
    <text evidence="3">The sequence shown here is derived from an EMBL/GenBank/DDBJ whole genome shotgun (WGS) entry which is preliminary data.</text>
</comment>
<dbReference type="Gene3D" id="3.40.50.720">
    <property type="entry name" value="NAD(P)-binding Rossmann-like Domain"/>
    <property type="match status" value="1"/>
</dbReference>
<protein>
    <submittedName>
        <fullName evidence="3">Gfo/Idh/MocA family oxidoreductase</fullName>
    </submittedName>
</protein>
<dbReference type="InterPro" id="IPR043906">
    <property type="entry name" value="Gfo/Idh/MocA_OxRdtase_bact_C"/>
</dbReference>
<evidence type="ECO:0000313" key="3">
    <source>
        <dbReference type="EMBL" id="GAA0879560.1"/>
    </source>
</evidence>
<gene>
    <name evidence="3" type="ORF">GCM10009119_25280</name>
</gene>
<dbReference type="InterPro" id="IPR050463">
    <property type="entry name" value="Gfo/Idh/MocA_oxidrdct_glycsds"/>
</dbReference>
<dbReference type="InterPro" id="IPR006311">
    <property type="entry name" value="TAT_signal"/>
</dbReference>
<keyword evidence="4" id="KW-1185">Reference proteome</keyword>
<dbReference type="InterPro" id="IPR000683">
    <property type="entry name" value="Gfo/Idh/MocA-like_OxRdtase_N"/>
</dbReference>
<feature type="domain" description="Gfo/Idh/MocA-like oxidoreductase bacterial type C-terminal" evidence="2">
    <location>
        <begin position="202"/>
        <end position="425"/>
    </location>
</feature>
<dbReference type="InterPro" id="IPR036291">
    <property type="entry name" value="NAD(P)-bd_dom_sf"/>
</dbReference>
<dbReference type="RefSeq" id="WP_343852080.1">
    <property type="nucleotide sequence ID" value="NZ_BAAAFI010000013.1"/>
</dbReference>
<proteinExistence type="predicted"/>
<dbReference type="Proteomes" id="UP001500469">
    <property type="component" value="Unassembled WGS sequence"/>
</dbReference>
<sequence length="429" mass="48481">MNLSLNRRDFLRYSVLTTLGLQFLPYAGLRAASSDRVRIAHIGLGGMGLSHLNWFANLPEAEIVALCDVDINRANEALIALKKIHPDTKAQVYQDFRKVLERSDIDAVTIATPDHWHAQIAILAFQAGKDVYGEKPLSYSLREGQLMLKAQEETGKIFQLGTQIHAGDNYHRVAELIQSGELGKIKTIRLWKTGEPPLIPSLTYQAPPPNLDWDMWLGPAPLSDYAPEKCHFNYRYFMEYSGGFFQDFWCHIADVVWMSMPPSGLSRISANGERSEGVGDTPKWIDVDFKFKGLDLHWTTNAPDVPGAKERGIGAFFEGSKGTLICDYGTREIRINGQVMEDIPEIPKTIPRSPGHQQNFLDAVKSRSQPESNLRYAREMTLPMHLALTSFKLKSSLKWNSKTETFKNNSEAEATLWRPYREKWNLIGA</sequence>
<feature type="domain" description="Gfo/Idh/MocA-like oxidoreductase N-terminal" evidence="1">
    <location>
        <begin position="38"/>
        <end position="161"/>
    </location>
</feature>
<dbReference type="Pfam" id="PF19051">
    <property type="entry name" value="GFO_IDH_MocA_C2"/>
    <property type="match status" value="1"/>
</dbReference>
<dbReference type="PROSITE" id="PS51318">
    <property type="entry name" value="TAT"/>
    <property type="match status" value="1"/>
</dbReference>
<reference evidence="3 4" key="1">
    <citation type="journal article" date="2019" name="Int. J. Syst. Evol. Microbiol.">
        <title>The Global Catalogue of Microorganisms (GCM) 10K type strain sequencing project: providing services to taxonomists for standard genome sequencing and annotation.</title>
        <authorList>
            <consortium name="The Broad Institute Genomics Platform"/>
            <consortium name="The Broad Institute Genome Sequencing Center for Infectious Disease"/>
            <person name="Wu L."/>
            <person name="Ma J."/>
        </authorList>
    </citation>
    <scope>NUCLEOTIDE SEQUENCE [LARGE SCALE GENOMIC DNA]</scope>
    <source>
        <strain evidence="3 4">JCM 16112</strain>
    </source>
</reference>
<dbReference type="Gene3D" id="3.30.360.10">
    <property type="entry name" value="Dihydrodipicolinate Reductase, domain 2"/>
    <property type="match status" value="1"/>
</dbReference>
<evidence type="ECO:0000313" key="4">
    <source>
        <dbReference type="Proteomes" id="UP001500469"/>
    </source>
</evidence>
<dbReference type="PANTHER" id="PTHR43818:SF5">
    <property type="entry name" value="OXIDOREDUCTASE FAMILY PROTEIN"/>
    <property type="match status" value="1"/>
</dbReference>
<dbReference type="Pfam" id="PF01408">
    <property type="entry name" value="GFO_IDH_MocA"/>
    <property type="match status" value="1"/>
</dbReference>
<dbReference type="PANTHER" id="PTHR43818">
    <property type="entry name" value="BCDNA.GH03377"/>
    <property type="match status" value="1"/>
</dbReference>
<evidence type="ECO:0000259" key="1">
    <source>
        <dbReference type="Pfam" id="PF01408"/>
    </source>
</evidence>
<dbReference type="EMBL" id="BAAAFI010000013">
    <property type="protein sequence ID" value="GAA0879560.1"/>
    <property type="molecule type" value="Genomic_DNA"/>
</dbReference>
<accession>A0ABN1N1N2</accession>
<organism evidence="3 4">
    <name type="scientific">Algoriphagus jejuensis</name>
    <dbReference type="NCBI Taxonomy" id="419934"/>
    <lineage>
        <taxon>Bacteria</taxon>
        <taxon>Pseudomonadati</taxon>
        <taxon>Bacteroidota</taxon>
        <taxon>Cytophagia</taxon>
        <taxon>Cytophagales</taxon>
        <taxon>Cyclobacteriaceae</taxon>
        <taxon>Algoriphagus</taxon>
    </lineage>
</organism>
<evidence type="ECO:0000259" key="2">
    <source>
        <dbReference type="Pfam" id="PF19051"/>
    </source>
</evidence>
<dbReference type="SUPFAM" id="SSF51735">
    <property type="entry name" value="NAD(P)-binding Rossmann-fold domains"/>
    <property type="match status" value="1"/>
</dbReference>
<name>A0ABN1N1N2_9BACT</name>
<dbReference type="SUPFAM" id="SSF55347">
    <property type="entry name" value="Glyceraldehyde-3-phosphate dehydrogenase-like, C-terminal domain"/>
    <property type="match status" value="1"/>
</dbReference>